<feature type="transmembrane region" description="Helical" evidence="7">
    <location>
        <begin position="481"/>
        <end position="497"/>
    </location>
</feature>
<feature type="transmembrane region" description="Helical" evidence="7">
    <location>
        <begin position="562"/>
        <end position="581"/>
    </location>
</feature>
<dbReference type="OrthoDB" id="9765532at2"/>
<evidence type="ECO:0000259" key="8">
    <source>
        <dbReference type="PROSITE" id="PS51202"/>
    </source>
</evidence>
<gene>
    <name evidence="9" type="ORF">EIM92_05675</name>
</gene>
<evidence type="ECO:0000256" key="5">
    <source>
        <dbReference type="ARBA" id="ARBA00022989"/>
    </source>
</evidence>
<evidence type="ECO:0000256" key="3">
    <source>
        <dbReference type="ARBA" id="ARBA00022692"/>
    </source>
</evidence>
<protein>
    <submittedName>
        <fullName evidence="9">SLC13 family permease</fullName>
    </submittedName>
</protein>
<comment type="subcellular location">
    <subcellularLocation>
        <location evidence="1">Membrane</location>
        <topology evidence="1">Multi-pass membrane protein</topology>
    </subcellularLocation>
</comment>
<dbReference type="AlphaFoldDB" id="A0A3Q8S9V9"/>
<feature type="transmembrane region" description="Helical" evidence="7">
    <location>
        <begin position="509"/>
        <end position="529"/>
    </location>
</feature>
<dbReference type="PROSITE" id="PS51202">
    <property type="entry name" value="RCK_C"/>
    <property type="match status" value="2"/>
</dbReference>
<keyword evidence="6 7" id="KW-0472">Membrane</keyword>
<feature type="domain" description="RCK C-terminal" evidence="8">
    <location>
        <begin position="327"/>
        <end position="411"/>
    </location>
</feature>
<dbReference type="PANTHER" id="PTHR43652:SF1">
    <property type="entry name" value="RESPONSE REGULATOR"/>
    <property type="match status" value="1"/>
</dbReference>
<dbReference type="GO" id="GO:0005886">
    <property type="term" value="C:plasma membrane"/>
    <property type="evidence" value="ECO:0007669"/>
    <property type="project" value="TreeGrafter"/>
</dbReference>
<organism evidence="9 10">
    <name type="scientific">Paenibacillus lentus</name>
    <dbReference type="NCBI Taxonomy" id="1338368"/>
    <lineage>
        <taxon>Bacteria</taxon>
        <taxon>Bacillati</taxon>
        <taxon>Bacillota</taxon>
        <taxon>Bacilli</taxon>
        <taxon>Bacillales</taxon>
        <taxon>Paenibacillaceae</taxon>
        <taxon>Paenibacillus</taxon>
    </lineage>
</organism>
<dbReference type="PANTHER" id="PTHR43652">
    <property type="entry name" value="BASIC AMINO ACID ANTIPORTER YFCC-RELATED"/>
    <property type="match status" value="1"/>
</dbReference>
<keyword evidence="10" id="KW-1185">Reference proteome</keyword>
<dbReference type="Pfam" id="PF02080">
    <property type="entry name" value="TrkA_C"/>
    <property type="match status" value="2"/>
</dbReference>
<dbReference type="Pfam" id="PF03600">
    <property type="entry name" value="CitMHS"/>
    <property type="match status" value="1"/>
</dbReference>
<evidence type="ECO:0000256" key="2">
    <source>
        <dbReference type="ARBA" id="ARBA00022448"/>
    </source>
</evidence>
<reference evidence="9 10" key="1">
    <citation type="submission" date="2018-11" db="EMBL/GenBank/DDBJ databases">
        <title>Genome sequencing of Paenibacillus lentus DSM25539(T).</title>
        <authorList>
            <person name="Kook J.-K."/>
            <person name="Park S.-N."/>
            <person name="Lim Y.K."/>
        </authorList>
    </citation>
    <scope>NUCLEOTIDE SEQUENCE [LARGE SCALE GENOMIC DNA]</scope>
    <source>
        <strain evidence="9 10">DSM 25539</strain>
    </source>
</reference>
<feature type="transmembrane region" description="Helical" evidence="7">
    <location>
        <begin position="452"/>
        <end position="469"/>
    </location>
</feature>
<feature type="transmembrane region" description="Helical" evidence="7">
    <location>
        <begin position="136"/>
        <end position="155"/>
    </location>
</feature>
<keyword evidence="5 7" id="KW-1133">Transmembrane helix</keyword>
<evidence type="ECO:0000256" key="1">
    <source>
        <dbReference type="ARBA" id="ARBA00004141"/>
    </source>
</evidence>
<keyword evidence="2" id="KW-0813">Transport</keyword>
<evidence type="ECO:0000256" key="6">
    <source>
        <dbReference type="ARBA" id="ARBA00023136"/>
    </source>
</evidence>
<evidence type="ECO:0000256" key="4">
    <source>
        <dbReference type="ARBA" id="ARBA00022737"/>
    </source>
</evidence>
<dbReference type="Gene3D" id="3.30.70.1450">
    <property type="entry name" value="Regulator of K+ conductance, C-terminal domain"/>
    <property type="match status" value="2"/>
</dbReference>
<feature type="transmembrane region" description="Helical" evidence="7">
    <location>
        <begin position="175"/>
        <end position="196"/>
    </location>
</feature>
<feature type="transmembrane region" description="Helical" evidence="7">
    <location>
        <begin position="92"/>
        <end position="109"/>
    </location>
</feature>
<dbReference type="GO" id="GO:0008324">
    <property type="term" value="F:monoatomic cation transmembrane transporter activity"/>
    <property type="evidence" value="ECO:0007669"/>
    <property type="project" value="InterPro"/>
</dbReference>
<keyword evidence="3 7" id="KW-0812">Transmembrane</keyword>
<sequence>MNGPMIITLIVLIAASILFVSGKIRSDLVAIGSLIILMLFNILTPAEALSGFSNSVVIMMIGLFVVGGGIFQTGLAKMGSRVLLRLAGTSETRLLVMVMLVTSVIGAFVSNTGTVAVMMPIVVSLAMSAGTHPGKLLMPLAFASSLGGMLTLIGTPPNLVIQETLLQAGYKGLSFFTFTPIGIVCLLTGIIGLLFLRRFLPDHQKELGKGKKKGRSLKELAKQYQLTQNLFRVQVNKDSPIQSKTLLELDVSAKFEVNVIEIRRKISAKNQFFKTINQEIAGPDTVIHEDDILYVNGTFERAEQFAQHYGLTLLDHHVAERSGPQSEQSEQYATSEVGIAEVMLTPNSSLIGRLVKDSGFREKYRVNILGIQRKEQYLLHNLKEERMKFGDALLIQGTWKDIALLAANQANVVVVGQPIEESRKVTMDIKAPIAAGIMLLMVALLITELVPAVVAVMIAAVLMVVFGCVRNMEEAYKSINWESIVLIGGMIPMSIAIEKTGAATLLSEGLVSMLGGYGPIALLAGVYFTTSLLTMFISNTACAVLFAPIALTAAIQFGVSPYPYLFAVSIGASMCFASPFSTPPNALVMSAGRYKFSHYIKVGLPLQVFIGVVMVAVLPLFFPF</sequence>
<evidence type="ECO:0000313" key="9">
    <source>
        <dbReference type="EMBL" id="AZK45758.1"/>
    </source>
</evidence>
<evidence type="ECO:0000313" key="10">
    <source>
        <dbReference type="Proteomes" id="UP000273145"/>
    </source>
</evidence>
<dbReference type="InterPro" id="IPR051679">
    <property type="entry name" value="DASS-Related_Transporters"/>
</dbReference>
<dbReference type="InterPro" id="IPR006037">
    <property type="entry name" value="RCK_C"/>
</dbReference>
<dbReference type="InterPro" id="IPR036721">
    <property type="entry name" value="RCK_C_sf"/>
</dbReference>
<dbReference type="KEGG" id="plen:EIM92_05675"/>
<dbReference type="SUPFAM" id="SSF116726">
    <property type="entry name" value="TrkA C-terminal domain-like"/>
    <property type="match status" value="2"/>
</dbReference>
<feature type="transmembrane region" description="Helical" evidence="7">
    <location>
        <begin position="28"/>
        <end position="46"/>
    </location>
</feature>
<dbReference type="Proteomes" id="UP000273145">
    <property type="component" value="Chromosome"/>
</dbReference>
<dbReference type="FunFam" id="3.30.70.1450:FF:000009">
    <property type="entry name" value="SLC13 family permease"/>
    <property type="match status" value="1"/>
</dbReference>
<feature type="transmembrane region" description="Helical" evidence="7">
    <location>
        <begin position="52"/>
        <end position="71"/>
    </location>
</feature>
<proteinExistence type="predicted"/>
<keyword evidence="4" id="KW-0677">Repeat</keyword>
<feature type="domain" description="RCK C-terminal" evidence="8">
    <location>
        <begin position="215"/>
        <end position="311"/>
    </location>
</feature>
<dbReference type="InterPro" id="IPR004680">
    <property type="entry name" value="Cit_transptr-like_dom"/>
</dbReference>
<feature type="transmembrane region" description="Helical" evidence="7">
    <location>
        <begin position="6"/>
        <end position="21"/>
    </location>
</feature>
<name>A0A3Q8S9V9_9BACL</name>
<accession>A0A3Q8S9V9</accession>
<dbReference type="FunFam" id="3.30.70.1450:FF:000017">
    <property type="entry name" value="SLC13 family permease"/>
    <property type="match status" value="1"/>
</dbReference>
<evidence type="ECO:0000256" key="7">
    <source>
        <dbReference type="SAM" id="Phobius"/>
    </source>
</evidence>
<dbReference type="RefSeq" id="WP_125081856.1">
    <property type="nucleotide sequence ID" value="NZ_CP034248.1"/>
</dbReference>
<feature type="transmembrane region" description="Helical" evidence="7">
    <location>
        <begin position="536"/>
        <end position="556"/>
    </location>
</feature>
<feature type="transmembrane region" description="Helical" evidence="7">
    <location>
        <begin position="602"/>
        <end position="622"/>
    </location>
</feature>
<dbReference type="EMBL" id="CP034248">
    <property type="protein sequence ID" value="AZK45758.1"/>
    <property type="molecule type" value="Genomic_DNA"/>
</dbReference>
<dbReference type="CDD" id="cd01115">
    <property type="entry name" value="SLC13_permease"/>
    <property type="match status" value="1"/>
</dbReference>
<dbReference type="GO" id="GO:0006813">
    <property type="term" value="P:potassium ion transport"/>
    <property type="evidence" value="ECO:0007669"/>
    <property type="project" value="InterPro"/>
</dbReference>